<keyword evidence="2" id="KW-0624">Polysaccharide degradation</keyword>
<dbReference type="GO" id="GO:0004553">
    <property type="term" value="F:hydrolase activity, hydrolyzing O-glycosyl compounds"/>
    <property type="evidence" value="ECO:0007669"/>
    <property type="project" value="InterPro"/>
</dbReference>
<dbReference type="CDD" id="cd18618">
    <property type="entry name" value="GH43_Xsa43E-like"/>
    <property type="match status" value="1"/>
</dbReference>
<keyword evidence="2" id="KW-0858">Xylan degradation</keyword>
<keyword evidence="5" id="KW-0119">Carbohydrate metabolism</keyword>
<dbReference type="GO" id="GO:0030246">
    <property type="term" value="F:carbohydrate binding"/>
    <property type="evidence" value="ECO:0007669"/>
    <property type="project" value="InterPro"/>
</dbReference>
<evidence type="ECO:0000256" key="8">
    <source>
        <dbReference type="RuleBase" id="RU361187"/>
    </source>
</evidence>
<dbReference type="InterPro" id="IPR052176">
    <property type="entry name" value="Glycosyl_Hydrlase_43_Enz"/>
</dbReference>
<dbReference type="SUPFAM" id="SSF75005">
    <property type="entry name" value="Arabinanase/levansucrase/invertase"/>
    <property type="match status" value="2"/>
</dbReference>
<dbReference type="Pfam" id="PF04616">
    <property type="entry name" value="Glyco_hydro_43"/>
    <property type="match status" value="2"/>
</dbReference>
<evidence type="ECO:0000256" key="7">
    <source>
        <dbReference type="PIRSR" id="PIRSR606710-2"/>
    </source>
</evidence>
<accession>A0A1M5DVK0</accession>
<dbReference type="PROSITE" id="PS51175">
    <property type="entry name" value="CBM6"/>
    <property type="match status" value="1"/>
</dbReference>
<evidence type="ECO:0000256" key="4">
    <source>
        <dbReference type="ARBA" id="ARBA00022801"/>
    </source>
</evidence>
<dbReference type="CDD" id="cd04084">
    <property type="entry name" value="CBM6_xylanase-like"/>
    <property type="match status" value="1"/>
</dbReference>
<name>A0A1M5DVK0_9BACE</name>
<dbReference type="GO" id="GO:0045493">
    <property type="term" value="P:xylan catabolic process"/>
    <property type="evidence" value="ECO:0007669"/>
    <property type="project" value="UniProtKB-KW"/>
</dbReference>
<dbReference type="Proteomes" id="UP000184509">
    <property type="component" value="Unassembled WGS sequence"/>
</dbReference>
<keyword evidence="4 8" id="KW-0378">Hydrolase</keyword>
<protein>
    <submittedName>
        <fullName evidence="10">Glycosyl hydrolases family 43</fullName>
    </submittedName>
</protein>
<dbReference type="SMART" id="SM00606">
    <property type="entry name" value="CBD_IV"/>
    <property type="match status" value="1"/>
</dbReference>
<dbReference type="STRING" id="1297750.SAMN05444405_11291"/>
<feature type="domain" description="CBM6" evidence="9">
    <location>
        <begin position="469"/>
        <end position="592"/>
    </location>
</feature>
<dbReference type="AlphaFoldDB" id="A0A1M5DVK0"/>
<comment type="similarity">
    <text evidence="1 8">Belongs to the glycosyl hydrolase 43 family.</text>
</comment>
<evidence type="ECO:0000313" key="11">
    <source>
        <dbReference type="Proteomes" id="UP000184509"/>
    </source>
</evidence>
<evidence type="ECO:0000256" key="1">
    <source>
        <dbReference type="ARBA" id="ARBA00009865"/>
    </source>
</evidence>
<dbReference type="EMBL" id="FQTV01000012">
    <property type="protein sequence ID" value="SHF71033.1"/>
    <property type="molecule type" value="Genomic_DNA"/>
</dbReference>
<gene>
    <name evidence="10" type="ORF">SAMN05444405_11291</name>
</gene>
<reference evidence="10 11" key="1">
    <citation type="submission" date="2016-11" db="EMBL/GenBank/DDBJ databases">
        <authorList>
            <person name="Jaros S."/>
            <person name="Januszkiewicz K."/>
            <person name="Wedrychowicz H."/>
        </authorList>
    </citation>
    <scope>NUCLEOTIDE SEQUENCE [LARGE SCALE GENOMIC DNA]</scope>
    <source>
        <strain evidence="10 11">DSM 26991</strain>
    </source>
</reference>
<keyword evidence="11" id="KW-1185">Reference proteome</keyword>
<dbReference type="InterPro" id="IPR005084">
    <property type="entry name" value="CBM6"/>
</dbReference>
<dbReference type="InterPro" id="IPR023296">
    <property type="entry name" value="Glyco_hydro_beta-prop_sf"/>
</dbReference>
<evidence type="ECO:0000256" key="5">
    <source>
        <dbReference type="ARBA" id="ARBA00023277"/>
    </source>
</evidence>
<dbReference type="Gene3D" id="2.115.10.20">
    <property type="entry name" value="Glycosyl hydrolase domain, family 43"/>
    <property type="match status" value="2"/>
</dbReference>
<evidence type="ECO:0000256" key="3">
    <source>
        <dbReference type="ARBA" id="ARBA00022729"/>
    </source>
</evidence>
<dbReference type="InterPro" id="IPR006584">
    <property type="entry name" value="Cellulose-bd_IV"/>
</dbReference>
<dbReference type="Pfam" id="PF03422">
    <property type="entry name" value="CBM_6"/>
    <property type="match status" value="1"/>
</dbReference>
<keyword evidence="6 8" id="KW-0326">Glycosidase</keyword>
<feature type="site" description="Important for catalytic activity, responsible for pKa modulation of the active site Glu and correct orientation of both the proton donor and substrate" evidence="7">
    <location>
        <position position="155"/>
    </location>
</feature>
<dbReference type="InterPro" id="IPR008979">
    <property type="entry name" value="Galactose-bd-like_sf"/>
</dbReference>
<evidence type="ECO:0000259" key="9">
    <source>
        <dbReference type="PROSITE" id="PS51175"/>
    </source>
</evidence>
<proteinExistence type="inferred from homology"/>
<evidence type="ECO:0000313" key="10">
    <source>
        <dbReference type="EMBL" id="SHF71033.1"/>
    </source>
</evidence>
<dbReference type="PANTHER" id="PTHR43772:SF2">
    <property type="entry name" value="PUTATIVE (AFU_ORTHOLOGUE AFUA_2G04480)-RELATED"/>
    <property type="match status" value="1"/>
</dbReference>
<dbReference type="InterPro" id="IPR006710">
    <property type="entry name" value="Glyco_hydro_43"/>
</dbReference>
<sequence>MKTLKYENVVVIVLTLLAIIIPTSGMSQNPVIQTNFVADPAPMVHDGTVYLYTTHDEDKTINNFFTMNDWRCYSSKDMVNWTDHGAVFSYTGFTWSRGDAWAGQCIYRNGKYYFYVPVNQKNGGNAIGVAVSDSPTGPFRDALGSPLLVGYGYIDPTVFIDDAGQAYLYWGNPHLYYVKLNKDMISYDQKVGIVKVPLTEEGFKLRIINAHKTYSWAKSIDGLASHSIKGVDNKYYWYVSAIDKSTNKKVIGVAVGDKAIGPFVDLLGKPLITENCGQGNINPTVIVDNDKQSYLTWGDKELWYAKLNSNMISYDLNAGINPIPSDKKDWFASKIKETKNATEKRATTYEEGPWLFKRNSKYYLLYPAGGVPEHLAYSTSTSPTGPWVYGDTIMQVIKEGGAFTNHPGYINFKGKSYLFYHNGALKGGGGFKRSVCIEPFNFNIDGTIPLIIPTKKGVIESVSNLNPFKRVEAETIAWEEGVETTKDSKNGVYVTDINNGDYIKVRSVDFGTGAKIFEASVATNSLGGKIEIHVDSRDGRLLGVLEVKNTEGVLNWKTISCKVNKIKEIHDVFFVFKGGNGNLFNFDWWRFLK</sequence>
<dbReference type="PANTHER" id="PTHR43772">
    <property type="entry name" value="ENDO-1,4-BETA-XYLANASE"/>
    <property type="match status" value="1"/>
</dbReference>
<organism evidence="10 11">
    <name type="scientific">Bacteroides luti</name>
    <dbReference type="NCBI Taxonomy" id="1297750"/>
    <lineage>
        <taxon>Bacteria</taxon>
        <taxon>Pseudomonadati</taxon>
        <taxon>Bacteroidota</taxon>
        <taxon>Bacteroidia</taxon>
        <taxon>Bacteroidales</taxon>
        <taxon>Bacteroidaceae</taxon>
        <taxon>Bacteroides</taxon>
    </lineage>
</organism>
<dbReference type="SUPFAM" id="SSF49785">
    <property type="entry name" value="Galactose-binding domain-like"/>
    <property type="match status" value="1"/>
</dbReference>
<evidence type="ECO:0000256" key="6">
    <source>
        <dbReference type="ARBA" id="ARBA00023295"/>
    </source>
</evidence>
<dbReference type="Gene3D" id="2.60.120.260">
    <property type="entry name" value="Galactose-binding domain-like"/>
    <property type="match status" value="1"/>
</dbReference>
<evidence type="ECO:0000256" key="2">
    <source>
        <dbReference type="ARBA" id="ARBA00022651"/>
    </source>
</evidence>
<keyword evidence="3" id="KW-0732">Signal</keyword>